<dbReference type="Proteomes" id="UP000189443">
    <property type="component" value="Chromosome"/>
</dbReference>
<evidence type="ECO:0000256" key="1">
    <source>
        <dbReference type="SAM" id="MobiDB-lite"/>
    </source>
</evidence>
<accession>A0A1S6J204</accession>
<protein>
    <recommendedName>
        <fullName evidence="5">Serine/arginine repetitive matrix protein 2</fullName>
    </recommendedName>
</protein>
<proteinExistence type="predicted"/>
<dbReference type="OrthoDB" id="4212521at2"/>
<organism evidence="3 4">
    <name type="scientific">Streptomyces pactum</name>
    <dbReference type="NCBI Taxonomy" id="68249"/>
    <lineage>
        <taxon>Bacteria</taxon>
        <taxon>Bacillati</taxon>
        <taxon>Actinomycetota</taxon>
        <taxon>Actinomycetes</taxon>
        <taxon>Kitasatosporales</taxon>
        <taxon>Streptomycetaceae</taxon>
        <taxon>Streptomyces</taxon>
    </lineage>
</organism>
<dbReference type="KEGG" id="spac:B1H29_01385"/>
<keyword evidence="2" id="KW-1133">Transmembrane helix</keyword>
<gene>
    <name evidence="3" type="ORF">B1H29_01385</name>
</gene>
<keyword evidence="4" id="KW-1185">Reference proteome</keyword>
<feature type="transmembrane region" description="Helical" evidence="2">
    <location>
        <begin position="153"/>
        <end position="176"/>
    </location>
</feature>
<keyword evidence="2" id="KW-0472">Membrane</keyword>
<evidence type="ECO:0000313" key="3">
    <source>
        <dbReference type="EMBL" id="AQS65771.1"/>
    </source>
</evidence>
<name>A0A1S6J204_9ACTN</name>
<dbReference type="RefSeq" id="WP_055421520.1">
    <property type="nucleotide sequence ID" value="NZ_CP019724.1"/>
</dbReference>
<feature type="transmembrane region" description="Helical" evidence="2">
    <location>
        <begin position="20"/>
        <end position="41"/>
    </location>
</feature>
<evidence type="ECO:0008006" key="5">
    <source>
        <dbReference type="Google" id="ProtNLM"/>
    </source>
</evidence>
<dbReference type="EMBL" id="CP019724">
    <property type="protein sequence ID" value="AQS65771.1"/>
    <property type="molecule type" value="Genomic_DNA"/>
</dbReference>
<keyword evidence="2" id="KW-0812">Transmembrane</keyword>
<sequence>MQSFPPPRIPANELRPGRHWYATAAAIAVLLSVLGVAIGVYRFNSAIDAVDTDNQFANGDTVTLRLEPESEKTIWVKYPGRSPGPECDVTGPGAPGLTDPGPDVFLTRDETWMPLATIDVPRAGDYTITCSSQALSRYAMGAPGGLVALAGRLVLAITLPVLGIGICAVIALVTAVRRRGHRKRLLAERHGSRGGHTAHPDASLAAGCRPDETGTPATPVRRTVPARTQPDGVTGDHMPDHGSSLRPADRTQAPKSPPDVRF</sequence>
<evidence type="ECO:0000313" key="4">
    <source>
        <dbReference type="Proteomes" id="UP000189443"/>
    </source>
</evidence>
<reference evidence="3 4" key="1">
    <citation type="submission" date="2017-02" db="EMBL/GenBank/DDBJ databases">
        <title>Streptomyces pactum ACT12 Genome sequencing and assembly.</title>
        <authorList>
            <person name="Xue Q."/>
            <person name="Yan X."/>
            <person name="Jia L."/>
            <person name="Yan H."/>
        </authorList>
    </citation>
    <scope>NUCLEOTIDE SEQUENCE [LARGE SCALE GENOMIC DNA]</scope>
    <source>
        <strain evidence="3 4">ACT12</strain>
    </source>
</reference>
<evidence type="ECO:0000256" key="2">
    <source>
        <dbReference type="SAM" id="Phobius"/>
    </source>
</evidence>
<dbReference type="AlphaFoldDB" id="A0A1S6J204"/>
<feature type="region of interest" description="Disordered" evidence="1">
    <location>
        <begin position="186"/>
        <end position="262"/>
    </location>
</feature>